<feature type="region of interest" description="Disordered" evidence="1">
    <location>
        <begin position="1"/>
        <end position="49"/>
    </location>
</feature>
<dbReference type="Proteomes" id="UP000269721">
    <property type="component" value="Unassembled WGS sequence"/>
</dbReference>
<name>A0A4P9WR18_9FUNG</name>
<evidence type="ECO:0000256" key="1">
    <source>
        <dbReference type="SAM" id="MobiDB-lite"/>
    </source>
</evidence>
<gene>
    <name evidence="2" type="ORF">BDK51DRAFT_31187</name>
</gene>
<evidence type="ECO:0000313" key="3">
    <source>
        <dbReference type="Proteomes" id="UP000269721"/>
    </source>
</evidence>
<dbReference type="EMBL" id="KZ994286">
    <property type="protein sequence ID" value="RKO93326.1"/>
    <property type="molecule type" value="Genomic_DNA"/>
</dbReference>
<dbReference type="AlphaFoldDB" id="A0A4P9WR18"/>
<proteinExistence type="predicted"/>
<organism evidence="2 3">
    <name type="scientific">Blyttiomyces helicus</name>
    <dbReference type="NCBI Taxonomy" id="388810"/>
    <lineage>
        <taxon>Eukaryota</taxon>
        <taxon>Fungi</taxon>
        <taxon>Fungi incertae sedis</taxon>
        <taxon>Chytridiomycota</taxon>
        <taxon>Chytridiomycota incertae sedis</taxon>
        <taxon>Chytridiomycetes</taxon>
        <taxon>Chytridiomycetes incertae sedis</taxon>
        <taxon>Blyttiomyces</taxon>
    </lineage>
</organism>
<protein>
    <submittedName>
        <fullName evidence="2">Uncharacterized protein</fullName>
    </submittedName>
</protein>
<feature type="compositionally biased region" description="Polar residues" evidence="1">
    <location>
        <begin position="28"/>
        <end position="49"/>
    </location>
</feature>
<accession>A0A4P9WR18</accession>
<keyword evidence="3" id="KW-1185">Reference proteome</keyword>
<reference evidence="3" key="1">
    <citation type="journal article" date="2018" name="Nat. Microbiol.">
        <title>Leveraging single-cell genomics to expand the fungal tree of life.</title>
        <authorList>
            <person name="Ahrendt S.R."/>
            <person name="Quandt C.A."/>
            <person name="Ciobanu D."/>
            <person name="Clum A."/>
            <person name="Salamov A."/>
            <person name="Andreopoulos B."/>
            <person name="Cheng J.F."/>
            <person name="Woyke T."/>
            <person name="Pelin A."/>
            <person name="Henrissat B."/>
            <person name="Reynolds N.K."/>
            <person name="Benny G.L."/>
            <person name="Smith M.E."/>
            <person name="James T.Y."/>
            <person name="Grigoriev I.V."/>
        </authorList>
    </citation>
    <scope>NUCLEOTIDE SEQUENCE [LARGE SCALE GENOMIC DNA]</scope>
</reference>
<sequence>MTHPHPLTSLFPSAFNKHYPKTPAPLETASSRATQTARSWQPLQQDPGNVNTKITATLTAGSQLPQQQDPSNDDTYIPGMSTRSYWQCRYPDPGYVYPAPLPQRTCGDLELVIASLVVLVNGLINICVNVLVNVRALEYLGHTSHLYAVHITLCILRHAYCATHSILGISLITEAAKVETGTSKVPRHPETANIDNIHKWLCRELEDANCQRQIEKGKENAASHAQGSNTNRCSAEFEGGKEYEELRGKIDTLLKRLAQVQTLCKRVSEDSITALANATAAKDAAVDAKDIEASAKDAPVRPVKDRMQLGGIRVGLVSWEKLRSRAALSWMHLCTCHLVLDDTITSMVGSLLGELNIYLPILVPSILPELASHNFYHKQAPDAQVVVDRMRKTVGKIHFLQVS</sequence>
<evidence type="ECO:0000313" key="2">
    <source>
        <dbReference type="EMBL" id="RKO93326.1"/>
    </source>
</evidence>